<evidence type="ECO:0000313" key="6">
    <source>
        <dbReference type="Proteomes" id="UP000591948"/>
    </source>
</evidence>
<dbReference type="GO" id="GO:0016020">
    <property type="term" value="C:membrane"/>
    <property type="evidence" value="ECO:0007669"/>
    <property type="project" value="UniProtKB-SubCell"/>
</dbReference>
<dbReference type="RefSeq" id="WP_176234164.1">
    <property type="nucleotide sequence ID" value="NZ_BLRY01000559.1"/>
</dbReference>
<feature type="transmembrane region" description="Helical" evidence="3">
    <location>
        <begin position="153"/>
        <end position="173"/>
    </location>
</feature>
<dbReference type="Pfam" id="PF00361">
    <property type="entry name" value="Proton_antipo_M"/>
    <property type="match status" value="1"/>
</dbReference>
<dbReference type="PRINTS" id="PR01434">
    <property type="entry name" value="NADHDHGNASE5"/>
</dbReference>
<dbReference type="EMBL" id="BLRY01000559">
    <property type="protein sequence ID" value="GFP28995.1"/>
    <property type="molecule type" value="Genomic_DNA"/>
</dbReference>
<dbReference type="GO" id="GO:0012505">
    <property type="term" value="C:endomembrane system"/>
    <property type="evidence" value="ECO:0007669"/>
    <property type="project" value="UniProtKB-SubCell"/>
</dbReference>
<keyword evidence="3" id="KW-1133">Transmembrane helix</keyword>
<feature type="transmembrane region" description="Helical" evidence="3">
    <location>
        <begin position="20"/>
        <end position="45"/>
    </location>
</feature>
<dbReference type="InterPro" id="IPR050616">
    <property type="entry name" value="CPA3_Na-H_Antiporter_A"/>
</dbReference>
<evidence type="ECO:0000256" key="2">
    <source>
        <dbReference type="RuleBase" id="RU000320"/>
    </source>
</evidence>
<proteinExistence type="predicted"/>
<dbReference type="InterPro" id="IPR001750">
    <property type="entry name" value="ND/Mrp_TM"/>
</dbReference>
<protein>
    <submittedName>
        <fullName evidence="5">Multicomponent Na+:H+ antiporter subunit D</fullName>
    </submittedName>
</protein>
<comment type="caution">
    <text evidence="5">The sequence shown here is derived from an EMBL/GenBank/DDBJ whole genome shotgun (WGS) entry which is preliminary data.</text>
</comment>
<keyword evidence="2 3" id="KW-0812">Transmembrane</keyword>
<keyword evidence="6" id="KW-1185">Reference proteome</keyword>
<comment type="subcellular location">
    <subcellularLocation>
        <location evidence="1">Endomembrane system</location>
        <topology evidence="1">Multi-pass membrane protein</topology>
    </subcellularLocation>
    <subcellularLocation>
        <location evidence="2">Membrane</location>
        <topology evidence="2">Multi-pass membrane protein</topology>
    </subcellularLocation>
</comment>
<reference evidence="5 6" key="1">
    <citation type="journal article" date="2020" name="Front. Microbiol.">
        <title>Single-cell genomics of novel Actinobacteria with the Wood-Ljungdahl pathway discovered in a serpentinizing system.</title>
        <authorList>
            <person name="Merino N."/>
            <person name="Kawai M."/>
            <person name="Boyd E.S."/>
            <person name="Colman D.R."/>
            <person name="McGlynn S.E."/>
            <person name="Nealson K.H."/>
            <person name="Kurokawa K."/>
            <person name="Hongoh Y."/>
        </authorList>
    </citation>
    <scope>NUCLEOTIDE SEQUENCE [LARGE SCALE GENOMIC DNA]</scope>
    <source>
        <strain evidence="5 6">S33</strain>
    </source>
</reference>
<feature type="transmembrane region" description="Helical" evidence="3">
    <location>
        <begin position="115"/>
        <end position="133"/>
    </location>
</feature>
<dbReference type="Proteomes" id="UP000591948">
    <property type="component" value="Unassembled WGS sequence"/>
</dbReference>
<dbReference type="PANTHER" id="PTHR43373:SF1">
    <property type="entry name" value="NA(+)_H(+) ANTIPORTER SUBUNIT A"/>
    <property type="match status" value="1"/>
</dbReference>
<organism evidence="5 6">
    <name type="scientific">Candidatus Hakubella thermalkaliphila</name>
    <dbReference type="NCBI Taxonomy" id="2754717"/>
    <lineage>
        <taxon>Bacteria</taxon>
        <taxon>Bacillati</taxon>
        <taxon>Actinomycetota</taxon>
        <taxon>Actinomycetota incertae sedis</taxon>
        <taxon>Candidatus Hakubellales</taxon>
        <taxon>Candidatus Hakubellaceae</taxon>
        <taxon>Candidatus Hakubella</taxon>
    </lineage>
</organism>
<evidence type="ECO:0000313" key="5">
    <source>
        <dbReference type="EMBL" id="GFP28995.1"/>
    </source>
</evidence>
<feature type="domain" description="NADH:quinone oxidoreductase/Mrp antiporter transmembrane" evidence="4">
    <location>
        <begin position="35"/>
        <end position="173"/>
    </location>
</feature>
<keyword evidence="3" id="KW-0472">Membrane</keyword>
<evidence type="ECO:0000256" key="3">
    <source>
        <dbReference type="SAM" id="Phobius"/>
    </source>
</evidence>
<gene>
    <name evidence="5" type="ORF">HKBW3S33_02411</name>
</gene>
<feature type="non-terminal residue" evidence="5">
    <location>
        <position position="1"/>
    </location>
</feature>
<feature type="transmembrane region" description="Helical" evidence="3">
    <location>
        <begin position="71"/>
        <end position="94"/>
    </location>
</feature>
<dbReference type="PANTHER" id="PTHR43373">
    <property type="entry name" value="NA(+)/H(+) ANTIPORTER SUBUNIT"/>
    <property type="match status" value="1"/>
</dbReference>
<name>A0A6V8P8M5_9ACTN</name>
<accession>A0A6V8P8M5</accession>
<dbReference type="AlphaFoldDB" id="A0A6V8P8M5"/>
<sequence>FYSIGYMRSLNEHAQTRYFVCFAIALSATMGVAFSANMFTTFLFYETITLSTYPLVSHKETPVAPKGGRMYITYLLGTSIAFQLFAIFLTYNAAGTLEFSNQGILNNVRGQVSDTFLVITFILFMAGITKAAMMPLQSWLPVAMVAPTPVSALLHAVAVVKAGVFAVVCSVFLPNHAK</sequence>
<evidence type="ECO:0000259" key="4">
    <source>
        <dbReference type="Pfam" id="PF00361"/>
    </source>
</evidence>
<evidence type="ECO:0000256" key="1">
    <source>
        <dbReference type="ARBA" id="ARBA00004127"/>
    </source>
</evidence>